<protein>
    <submittedName>
        <fullName evidence="2">FBD-associated F-box protein</fullName>
    </submittedName>
</protein>
<dbReference type="InterPro" id="IPR036047">
    <property type="entry name" value="F-box-like_dom_sf"/>
</dbReference>
<organism evidence="2 3">
    <name type="scientific">Pyrus ussuriensis x Pyrus communis</name>
    <dbReference type="NCBI Taxonomy" id="2448454"/>
    <lineage>
        <taxon>Eukaryota</taxon>
        <taxon>Viridiplantae</taxon>
        <taxon>Streptophyta</taxon>
        <taxon>Embryophyta</taxon>
        <taxon>Tracheophyta</taxon>
        <taxon>Spermatophyta</taxon>
        <taxon>Magnoliopsida</taxon>
        <taxon>eudicotyledons</taxon>
        <taxon>Gunneridae</taxon>
        <taxon>Pentapetalae</taxon>
        <taxon>rosids</taxon>
        <taxon>fabids</taxon>
        <taxon>Rosales</taxon>
        <taxon>Rosaceae</taxon>
        <taxon>Amygdaloideae</taxon>
        <taxon>Maleae</taxon>
        <taxon>Pyrus</taxon>
    </lineage>
</organism>
<sequence>MDSKAKRQTPPGDRISELPDEILCHLLSFLPTLHAVRTTILSTRWNNVWCTSAPISLQFDSRDFSSGPQQQTRFMRFVDCVMKLCGSSCNIRRLCLHCHSFAFKDEDFSRIHRWISTAIKNNVIDLDLYLFSNNNYDSFEKIEMPPSVFQCRSLVSLKLDTNCLTYSPSTSGCFPSLKHLHVTFRDYINEGRVKIFLNCPALEDLTIVGNVGGDVLELNISAPQMKTLTTDNLDCKFFVDAPRLENLNVNIDWPSLTSNYVLENSKSLVKAKVHVKYIAPKHKHRYPSYVPNISELLAGTSSPVNPPTLVPGCLSSHLKTVSMRGFHGEQEEVQVLKYLLHYGEVLNKITISTRNFVVNLNLKVPKCKSASVNGNEPISQVMSKHNKVGIFCIGAEVLEGVDGDSSRGDVVEEEGE</sequence>
<dbReference type="PROSITE" id="PS50181">
    <property type="entry name" value="FBOX"/>
    <property type="match status" value="1"/>
</dbReference>
<dbReference type="EMBL" id="SMOL01000458">
    <property type="protein sequence ID" value="KAB2614111.1"/>
    <property type="molecule type" value="Genomic_DNA"/>
</dbReference>
<dbReference type="InterPro" id="IPR001810">
    <property type="entry name" value="F-box_dom"/>
</dbReference>
<reference evidence="2 3" key="3">
    <citation type="submission" date="2019-11" db="EMBL/GenBank/DDBJ databases">
        <title>A de novo genome assembly of a pear dwarfing rootstock.</title>
        <authorList>
            <person name="Wang F."/>
            <person name="Wang J."/>
            <person name="Li S."/>
            <person name="Zhang Y."/>
            <person name="Fang M."/>
            <person name="Ma L."/>
            <person name="Zhao Y."/>
            <person name="Jiang S."/>
        </authorList>
    </citation>
    <scope>NUCLEOTIDE SEQUENCE [LARGE SCALE GENOMIC DNA]</scope>
    <source>
        <strain evidence="2">S2</strain>
        <tissue evidence="2">Leaf</tissue>
    </source>
</reference>
<accession>A0A5N5GJR8</accession>
<dbReference type="InterPro" id="IPR032675">
    <property type="entry name" value="LRR_dom_sf"/>
</dbReference>
<dbReference type="Pfam" id="PF08387">
    <property type="entry name" value="FBD"/>
    <property type="match status" value="1"/>
</dbReference>
<dbReference type="InterPro" id="IPR006566">
    <property type="entry name" value="FBD"/>
</dbReference>
<reference evidence="3" key="2">
    <citation type="submission" date="2019-10" db="EMBL/GenBank/DDBJ databases">
        <title>A de novo genome assembly of a pear dwarfing rootstock.</title>
        <authorList>
            <person name="Wang F."/>
            <person name="Wang J."/>
            <person name="Li S."/>
            <person name="Zhang Y."/>
            <person name="Fang M."/>
            <person name="Ma L."/>
            <person name="Zhao Y."/>
            <person name="Jiang S."/>
        </authorList>
    </citation>
    <scope>NUCLEOTIDE SEQUENCE [LARGE SCALE GENOMIC DNA]</scope>
</reference>
<dbReference type="AlphaFoldDB" id="A0A5N5GJR8"/>
<dbReference type="PANTHER" id="PTHR31900">
    <property type="entry name" value="F-BOX/RNI SUPERFAMILY PROTEIN-RELATED"/>
    <property type="match status" value="1"/>
</dbReference>
<dbReference type="Proteomes" id="UP000327157">
    <property type="component" value="Chromosome 9"/>
</dbReference>
<gene>
    <name evidence="2" type="ORF">D8674_036427</name>
</gene>
<dbReference type="Pfam" id="PF24758">
    <property type="entry name" value="LRR_At5g56370"/>
    <property type="match status" value="1"/>
</dbReference>
<dbReference type="InterPro" id="IPR053781">
    <property type="entry name" value="F-box_AtFBL13-like"/>
</dbReference>
<dbReference type="InterPro" id="IPR050232">
    <property type="entry name" value="FBL13/AtMIF1-like"/>
</dbReference>
<dbReference type="Pfam" id="PF00646">
    <property type="entry name" value="F-box"/>
    <property type="match status" value="1"/>
</dbReference>
<dbReference type="SUPFAM" id="SSF52047">
    <property type="entry name" value="RNI-like"/>
    <property type="match status" value="1"/>
</dbReference>
<dbReference type="Gene3D" id="3.80.10.10">
    <property type="entry name" value="Ribonuclease Inhibitor"/>
    <property type="match status" value="1"/>
</dbReference>
<evidence type="ECO:0000259" key="1">
    <source>
        <dbReference type="PROSITE" id="PS50181"/>
    </source>
</evidence>
<feature type="domain" description="F-box" evidence="1">
    <location>
        <begin position="12"/>
        <end position="48"/>
    </location>
</feature>
<keyword evidence="3" id="KW-1185">Reference proteome</keyword>
<dbReference type="SUPFAM" id="SSF81383">
    <property type="entry name" value="F-box domain"/>
    <property type="match status" value="1"/>
</dbReference>
<dbReference type="SMART" id="SM00579">
    <property type="entry name" value="FBD"/>
    <property type="match status" value="1"/>
</dbReference>
<dbReference type="CDD" id="cd22160">
    <property type="entry name" value="F-box_AtFBL13-like"/>
    <property type="match status" value="1"/>
</dbReference>
<proteinExistence type="predicted"/>
<dbReference type="PANTHER" id="PTHR31900:SF30">
    <property type="entry name" value="SUPERFAMILY PROTEIN, PUTATIVE-RELATED"/>
    <property type="match status" value="1"/>
</dbReference>
<dbReference type="InterPro" id="IPR055411">
    <property type="entry name" value="LRR_FXL15/At3g58940/PEG3-like"/>
</dbReference>
<evidence type="ECO:0000313" key="2">
    <source>
        <dbReference type="EMBL" id="KAB2614111.1"/>
    </source>
</evidence>
<name>A0A5N5GJR8_9ROSA</name>
<comment type="caution">
    <text evidence="2">The sequence shown here is derived from an EMBL/GenBank/DDBJ whole genome shotgun (WGS) entry which is preliminary data.</text>
</comment>
<evidence type="ECO:0000313" key="3">
    <source>
        <dbReference type="Proteomes" id="UP000327157"/>
    </source>
</evidence>
<dbReference type="OrthoDB" id="1137608at2759"/>
<reference evidence="2 3" key="1">
    <citation type="submission" date="2019-09" db="EMBL/GenBank/DDBJ databases">
        <authorList>
            <person name="Ou C."/>
        </authorList>
    </citation>
    <scope>NUCLEOTIDE SEQUENCE [LARGE SCALE GENOMIC DNA]</scope>
    <source>
        <strain evidence="2">S2</strain>
        <tissue evidence="2">Leaf</tissue>
    </source>
</reference>